<keyword evidence="5 9" id="KW-0479">Metal-binding</keyword>
<dbReference type="PIRSF" id="PIRSF001492">
    <property type="entry name" value="IPGAM"/>
    <property type="match status" value="1"/>
</dbReference>
<evidence type="ECO:0000259" key="16">
    <source>
        <dbReference type="Pfam" id="PF06415"/>
    </source>
</evidence>
<dbReference type="UniPathway" id="UPA00109">
    <property type="reaction ID" value="UER00186"/>
</dbReference>
<dbReference type="Gene3D" id="3.40.1450.10">
    <property type="entry name" value="BPG-independent phosphoglycerate mutase, domain B"/>
    <property type="match status" value="1"/>
</dbReference>
<feature type="active site" description="Phosphoserine intermediate" evidence="9 11">
    <location>
        <position position="92"/>
    </location>
</feature>
<dbReference type="HAMAP" id="MF_01038">
    <property type="entry name" value="GpmI"/>
    <property type="match status" value="1"/>
</dbReference>
<dbReference type="AlphaFoldDB" id="A0A2M7QC40"/>
<dbReference type="GO" id="GO:0005829">
    <property type="term" value="C:cytosol"/>
    <property type="evidence" value="ECO:0007669"/>
    <property type="project" value="TreeGrafter"/>
</dbReference>
<dbReference type="InterPro" id="IPR017850">
    <property type="entry name" value="Alkaline_phosphatase_core_sf"/>
</dbReference>
<evidence type="ECO:0000256" key="11">
    <source>
        <dbReference type="PIRSR" id="PIRSR001492-1"/>
    </source>
</evidence>
<name>A0A2M7QC40_9BACT</name>
<organism evidence="17 18">
    <name type="scientific">Candidatus Uhrbacteria bacterium CG_4_10_14_0_8_um_filter_58_22</name>
    <dbReference type="NCBI Taxonomy" id="1975029"/>
    <lineage>
        <taxon>Bacteria</taxon>
        <taxon>Candidatus Uhriibacteriota</taxon>
    </lineage>
</organism>
<gene>
    <name evidence="9" type="primary">gpmI</name>
    <name evidence="17" type="ORF">COY93_00345</name>
</gene>
<comment type="catalytic activity">
    <reaction evidence="1 9">
        <text>(2R)-2-phosphoglycerate = (2R)-3-phosphoglycerate</text>
        <dbReference type="Rhea" id="RHEA:15901"/>
        <dbReference type="ChEBI" id="CHEBI:58272"/>
        <dbReference type="ChEBI" id="CHEBI:58289"/>
        <dbReference type="EC" id="5.4.2.12"/>
    </reaction>
</comment>
<comment type="function">
    <text evidence="2 9">Catalyzes the interconversion of 2-phosphoglycerate and 3-phosphoglycerate.</text>
</comment>
<evidence type="ECO:0000256" key="9">
    <source>
        <dbReference type="HAMAP-Rule" id="MF_01038"/>
    </source>
</evidence>
<feature type="binding site" evidence="9 12">
    <location>
        <begin position="290"/>
        <end position="293"/>
    </location>
    <ligand>
        <name>substrate</name>
    </ligand>
</feature>
<dbReference type="GO" id="GO:0004619">
    <property type="term" value="F:phosphoglycerate mutase activity"/>
    <property type="evidence" value="ECO:0007669"/>
    <property type="project" value="UniProtKB-UniRule"/>
</dbReference>
<feature type="binding site" evidence="9 13">
    <location>
        <position position="42"/>
    </location>
    <ligand>
        <name>Mn(2+)</name>
        <dbReference type="ChEBI" id="CHEBI:29035"/>
        <label>2</label>
    </ligand>
</feature>
<comment type="cofactor">
    <cofactor evidence="9">
        <name>Mn(2+)</name>
        <dbReference type="ChEBI" id="CHEBI:29035"/>
    </cofactor>
    <text evidence="9">Binds 2 manganese ions per subunit.</text>
</comment>
<comment type="similarity">
    <text evidence="4 9">Belongs to the BPG-independent phosphoglycerate mutase family.</text>
</comment>
<evidence type="ECO:0000256" key="10">
    <source>
        <dbReference type="NCBIfam" id="TIGR01307"/>
    </source>
</evidence>
<accession>A0A2M7QC40</accession>
<feature type="binding site" evidence="9 13">
    <location>
        <position position="437"/>
    </location>
    <ligand>
        <name>Mn(2+)</name>
        <dbReference type="ChEBI" id="CHEBI:29035"/>
        <label>1</label>
    </ligand>
</feature>
<protein>
    <recommendedName>
        <fullName evidence="9 10">2,3-bisphosphoglycerate-independent phosphoglycerate mutase</fullName>
        <shortName evidence="9">BPG-independent PGAM</shortName>
        <shortName evidence="9">Phosphoglyceromutase</shortName>
        <shortName evidence="9">iPGM</shortName>
        <ecNumber evidence="9 10">5.4.2.12</ecNumber>
    </recommendedName>
</protein>
<dbReference type="GO" id="GO:0006096">
    <property type="term" value="P:glycolytic process"/>
    <property type="evidence" value="ECO:0007669"/>
    <property type="project" value="UniProtKB-UniRule"/>
</dbReference>
<dbReference type="PANTHER" id="PTHR31637:SF0">
    <property type="entry name" value="2,3-BISPHOSPHOGLYCERATE-INDEPENDENT PHOSPHOGLYCERATE MUTASE"/>
    <property type="match status" value="1"/>
</dbReference>
<dbReference type="Pfam" id="PF01676">
    <property type="entry name" value="Metalloenzyme"/>
    <property type="match status" value="1"/>
</dbReference>
<dbReference type="NCBIfam" id="TIGR01307">
    <property type="entry name" value="pgm_bpd_ind"/>
    <property type="match status" value="1"/>
</dbReference>
<dbReference type="PANTHER" id="PTHR31637">
    <property type="entry name" value="2,3-BISPHOSPHOGLYCERATE-INDEPENDENT PHOSPHOGLYCERATE MUTASE"/>
    <property type="match status" value="1"/>
</dbReference>
<feature type="domain" description="BPG-independent PGAM N-terminal" evidence="16">
    <location>
        <begin position="112"/>
        <end position="331"/>
    </location>
</feature>
<proteinExistence type="inferred from homology"/>
<feature type="binding site" evidence="9 13">
    <location>
        <position position="441"/>
    </location>
    <ligand>
        <name>Mn(2+)</name>
        <dbReference type="ChEBI" id="CHEBI:29035"/>
        <label>1</label>
    </ligand>
</feature>
<keyword evidence="6 9" id="KW-0324">Glycolysis</keyword>
<dbReference type="InterPro" id="IPR005995">
    <property type="entry name" value="Pgm_bpd_ind"/>
</dbReference>
<dbReference type="InterPro" id="IPR036646">
    <property type="entry name" value="PGAM_B_sf"/>
</dbReference>
<keyword evidence="7 9" id="KW-0464">Manganese</keyword>
<dbReference type="SUPFAM" id="SSF53649">
    <property type="entry name" value="Alkaline phosphatase-like"/>
    <property type="match status" value="1"/>
</dbReference>
<evidence type="ECO:0000259" key="15">
    <source>
        <dbReference type="Pfam" id="PF01676"/>
    </source>
</evidence>
<feature type="binding site" evidence="9 12">
    <location>
        <begin position="184"/>
        <end position="185"/>
    </location>
    <ligand>
        <name>substrate</name>
    </ligand>
</feature>
<dbReference type="GO" id="GO:0006007">
    <property type="term" value="P:glucose catabolic process"/>
    <property type="evidence" value="ECO:0007669"/>
    <property type="project" value="InterPro"/>
</dbReference>
<reference evidence="18" key="1">
    <citation type="submission" date="2017-09" db="EMBL/GenBank/DDBJ databases">
        <title>Depth-based differentiation of microbial function through sediment-hosted aquifers and enrichment of novel symbionts in the deep terrestrial subsurface.</title>
        <authorList>
            <person name="Probst A.J."/>
            <person name="Ladd B."/>
            <person name="Jarett J.K."/>
            <person name="Geller-Mcgrath D.E."/>
            <person name="Sieber C.M.K."/>
            <person name="Emerson J.B."/>
            <person name="Anantharaman K."/>
            <person name="Thomas B.C."/>
            <person name="Malmstrom R."/>
            <person name="Stieglmeier M."/>
            <person name="Klingl A."/>
            <person name="Woyke T."/>
            <person name="Ryan C.M."/>
            <person name="Banfield J.F."/>
        </authorList>
    </citation>
    <scope>NUCLEOTIDE SEQUENCE [LARGE SCALE GENOMIC DNA]</scope>
</reference>
<comment type="pathway">
    <text evidence="3 9">Carbohydrate degradation; glycolysis; pyruvate from D-glyceraldehyde 3-phosphate: step 3/5.</text>
</comment>
<feature type="binding site" evidence="9 12">
    <location>
        <position position="220"/>
    </location>
    <ligand>
        <name>substrate</name>
    </ligand>
</feature>
<feature type="binding site" evidence="9 12">
    <location>
        <position position="154"/>
    </location>
    <ligand>
        <name>substrate</name>
    </ligand>
</feature>
<feature type="domain" description="Metalloenzyme" evidence="15">
    <location>
        <begin position="35"/>
        <end position="534"/>
    </location>
</feature>
<dbReference type="EMBL" id="PFLC01000007">
    <property type="protein sequence ID" value="PIY63353.1"/>
    <property type="molecule type" value="Genomic_DNA"/>
</dbReference>
<evidence type="ECO:0000256" key="14">
    <source>
        <dbReference type="SAM" id="MobiDB-lite"/>
    </source>
</evidence>
<feature type="binding site" evidence="9 13">
    <location>
        <position position="497"/>
    </location>
    <ligand>
        <name>Mn(2+)</name>
        <dbReference type="ChEBI" id="CHEBI:29035"/>
        <label>1</label>
    </ligand>
</feature>
<evidence type="ECO:0000256" key="13">
    <source>
        <dbReference type="PIRSR" id="PIRSR001492-3"/>
    </source>
</evidence>
<evidence type="ECO:0000256" key="12">
    <source>
        <dbReference type="PIRSR" id="PIRSR001492-2"/>
    </source>
</evidence>
<evidence type="ECO:0000256" key="7">
    <source>
        <dbReference type="ARBA" id="ARBA00023211"/>
    </source>
</evidence>
<evidence type="ECO:0000256" key="4">
    <source>
        <dbReference type="ARBA" id="ARBA00008819"/>
    </source>
</evidence>
<evidence type="ECO:0000256" key="5">
    <source>
        <dbReference type="ARBA" id="ARBA00022723"/>
    </source>
</evidence>
<dbReference type="Gene3D" id="3.40.720.10">
    <property type="entry name" value="Alkaline Phosphatase, subunit A"/>
    <property type="match status" value="1"/>
</dbReference>
<dbReference type="SUPFAM" id="SSF64158">
    <property type="entry name" value="2,3-Bisphosphoglycerate-independent phosphoglycerate mutase, substrate-binding domain"/>
    <property type="match status" value="1"/>
</dbReference>
<evidence type="ECO:0000256" key="3">
    <source>
        <dbReference type="ARBA" id="ARBA00004798"/>
    </source>
</evidence>
<comment type="subunit">
    <text evidence="9">Monomer.</text>
</comment>
<evidence type="ECO:0000256" key="8">
    <source>
        <dbReference type="ARBA" id="ARBA00023235"/>
    </source>
</evidence>
<dbReference type="CDD" id="cd16010">
    <property type="entry name" value="iPGM"/>
    <property type="match status" value="1"/>
</dbReference>
<evidence type="ECO:0000256" key="2">
    <source>
        <dbReference type="ARBA" id="ARBA00002315"/>
    </source>
</evidence>
<dbReference type="GO" id="GO:0030145">
    <property type="term" value="F:manganese ion binding"/>
    <property type="evidence" value="ECO:0007669"/>
    <property type="project" value="UniProtKB-UniRule"/>
</dbReference>
<feature type="binding site" evidence="9 13">
    <location>
        <position position="92"/>
    </location>
    <ligand>
        <name>Mn(2+)</name>
        <dbReference type="ChEBI" id="CHEBI:29035"/>
        <label>2</label>
    </ligand>
</feature>
<keyword evidence="8 9" id="KW-0413">Isomerase</keyword>
<sequence length="549" mass="60179">MPMPKRPVITPKTDSKPGLKSGFVGSVPVSGRSGPVVLAILDGWGIGPSGQGNAIRLAKTPHLDALQRRFPNSQVLAHGKDVGLLANQEGNSEAGHSNIGAGRVVLQDILYVTEAIKDGTFFKNPAFGEAISHAGKNGSRVHVMGLLSNGNSAHASPEHLYALLRLLREKSHQEVRLHLFTDGRDSSPHSAPKLLHLLEKHLSEGQKVATIMGRFYAMDRNKWWVRTEHAYNAIVCGEGLAAPDPGIAILRGYNRGETDEFILPTVIVDADDRPIGTIDDGDSIIFYNLRSDRARQLAKTFVQKKFNDCNEGSFSRKKVLKDIRFVAMTDFGPDLDSIMTAFPSRDVRMGLTEVLGRRGLQQLYIAESEKFAHVTYFLNGGYSKVRFGEERMCIPSQFVPHHYLCPEMRAGAITDEVVRRLRAGYDGFIALNMANADMVAHSGNVPATVEAVRHVDDCLGLLSGEVLARKGTLVIVGDHGNAEQMIDRQTGEVITEHSTNPVPFVVVDERLRGRRLDDGRLADVAPTILDVMEIPKPTEMTGISLLRGH</sequence>
<feature type="binding site" evidence="9 13">
    <location>
        <position position="478"/>
    </location>
    <ligand>
        <name>Mn(2+)</name>
        <dbReference type="ChEBI" id="CHEBI:29035"/>
        <label>2</label>
    </ligand>
</feature>
<feature type="binding site" evidence="9 12">
    <location>
        <position position="214"/>
    </location>
    <ligand>
        <name>substrate</name>
    </ligand>
</feature>
<dbReference type="InterPro" id="IPR006124">
    <property type="entry name" value="Metalloenzyme"/>
</dbReference>
<dbReference type="FunFam" id="3.40.1450.10:FF:000002">
    <property type="entry name" value="2,3-bisphosphoglycerate-independent phosphoglycerate mutase"/>
    <property type="match status" value="1"/>
</dbReference>
<comment type="caution">
    <text evidence="17">The sequence shown here is derived from an EMBL/GenBank/DDBJ whole genome shotgun (WGS) entry which is preliminary data.</text>
</comment>
<feature type="region of interest" description="Disordered" evidence="14">
    <location>
        <begin position="1"/>
        <end position="21"/>
    </location>
</feature>
<dbReference type="Proteomes" id="UP000230973">
    <property type="component" value="Unassembled WGS sequence"/>
</dbReference>
<feature type="binding site" evidence="9 12">
    <location>
        <position position="370"/>
    </location>
    <ligand>
        <name>substrate</name>
    </ligand>
</feature>
<evidence type="ECO:0000313" key="17">
    <source>
        <dbReference type="EMBL" id="PIY63353.1"/>
    </source>
</evidence>
<dbReference type="InterPro" id="IPR011258">
    <property type="entry name" value="BPG-indep_PGM_N"/>
</dbReference>
<dbReference type="EC" id="5.4.2.12" evidence="9 10"/>
<dbReference type="Pfam" id="PF06415">
    <property type="entry name" value="iPGM_N"/>
    <property type="match status" value="1"/>
</dbReference>
<evidence type="ECO:0000256" key="6">
    <source>
        <dbReference type="ARBA" id="ARBA00023152"/>
    </source>
</evidence>
<feature type="binding site" evidence="9 13">
    <location>
        <position position="479"/>
    </location>
    <ligand>
        <name>Mn(2+)</name>
        <dbReference type="ChEBI" id="CHEBI:29035"/>
        <label>2</label>
    </ligand>
</feature>
<evidence type="ECO:0000313" key="18">
    <source>
        <dbReference type="Proteomes" id="UP000230973"/>
    </source>
</evidence>
<evidence type="ECO:0000256" key="1">
    <source>
        <dbReference type="ARBA" id="ARBA00000370"/>
    </source>
</evidence>